<accession>A0A7G9YS03</accession>
<protein>
    <submittedName>
        <fullName evidence="1">Uncharacterized protein</fullName>
    </submittedName>
</protein>
<evidence type="ECO:0000313" key="1">
    <source>
        <dbReference type="EMBL" id="QNO50787.1"/>
    </source>
</evidence>
<gene>
    <name evidence="1" type="ORF">HMJGLFMP_00029</name>
</gene>
<name>A0A7G9YS03_9EURY</name>
<organism evidence="1">
    <name type="scientific">Candidatus Methanophagaceae archaeon ANME-1 ERB6</name>
    <dbReference type="NCBI Taxonomy" id="2759912"/>
    <lineage>
        <taxon>Archaea</taxon>
        <taxon>Methanobacteriati</taxon>
        <taxon>Methanobacteriota</taxon>
        <taxon>Stenosarchaea group</taxon>
        <taxon>Methanomicrobia</taxon>
        <taxon>Candidatus Methanophagales</taxon>
        <taxon>Candidatus Methanophagaceae</taxon>
    </lineage>
</organism>
<dbReference type="AlphaFoldDB" id="A0A7G9YS03"/>
<dbReference type="EMBL" id="MT631451">
    <property type="protein sequence ID" value="QNO50787.1"/>
    <property type="molecule type" value="Genomic_DNA"/>
</dbReference>
<proteinExistence type="predicted"/>
<reference evidence="1" key="1">
    <citation type="submission" date="2020-06" db="EMBL/GenBank/DDBJ databases">
        <title>Unique genomic features of the anaerobic methanotrophic archaea.</title>
        <authorList>
            <person name="Chadwick G.L."/>
            <person name="Skennerton C.T."/>
            <person name="Laso-Perez R."/>
            <person name="Leu A.O."/>
            <person name="Speth D.R."/>
            <person name="Yu H."/>
            <person name="Morgan-Lang C."/>
            <person name="Hatzenpichler R."/>
            <person name="Goudeau D."/>
            <person name="Malmstrom R."/>
            <person name="Brazelton W.J."/>
            <person name="Woyke T."/>
            <person name="Hallam S.J."/>
            <person name="Tyson G.W."/>
            <person name="Wegener G."/>
            <person name="Boetius A."/>
            <person name="Orphan V."/>
        </authorList>
    </citation>
    <scope>NUCLEOTIDE SEQUENCE</scope>
</reference>
<sequence>MFLFFNKHQTISDMAANAKVTSNHGTRFSSSGVGDTAGEGVPVGTSIGVGVAVEVANFSFHAFIPPSML</sequence>